<proteinExistence type="predicted"/>
<evidence type="ECO:0000313" key="2">
    <source>
        <dbReference type="EMBL" id="CAH1398514.1"/>
    </source>
</evidence>
<feature type="transmembrane region" description="Helical" evidence="1">
    <location>
        <begin position="13"/>
        <end position="35"/>
    </location>
</feature>
<dbReference type="OrthoDB" id="6577359at2759"/>
<accession>A0A9P0MMJ1</accession>
<dbReference type="EMBL" id="OV725080">
    <property type="protein sequence ID" value="CAH1398514.1"/>
    <property type="molecule type" value="Genomic_DNA"/>
</dbReference>
<keyword evidence="1" id="KW-0812">Transmembrane</keyword>
<keyword evidence="1" id="KW-1133">Transmembrane helix</keyword>
<name>A0A9P0MMJ1_NEZVI</name>
<gene>
    <name evidence="2" type="ORF">NEZAVI_LOCUS8144</name>
</gene>
<reference evidence="2" key="1">
    <citation type="submission" date="2022-01" db="EMBL/GenBank/DDBJ databases">
        <authorList>
            <person name="King R."/>
        </authorList>
    </citation>
    <scope>NUCLEOTIDE SEQUENCE</scope>
</reference>
<evidence type="ECO:0000313" key="3">
    <source>
        <dbReference type="Proteomes" id="UP001152798"/>
    </source>
</evidence>
<sequence>MYRFQFIRGEFDFWVYSITVPKPFFIIIILSKIMITKFPRRFHGIMIFQYLKKSPWCGCARLFKYKYGRHLHNWKNGNFIFSQMVLREPEFNVVCSGRSLTLCFYQSHMFAIAELSPNGIEEVKYLDIPLPQQGQYDSVQVSTLYLVVSHKNVILVYKKSSGDYVYYKTFVLHNDYQETQEVRSFNHASTSKDRSFIVSFISGHYAWFRSVDHIYVIHLESGTVKKFVFENANIKHDNRHKVVAWSKGHIKILTDYGNLMYQRHTRSQICDVAFDETFTLLCKAKKNPKAYIEWWDPQTAKRRILKRVEGKTSMVVHGENVYILEVKRQSYHRVSAIHSISGITYWIHTVTTDNLALNRFPESIIFEGICGKYLFIHVPSLGNKKYYIIDMNAGVGLYSKEFGEGKAYLFNEKVVVIARREVIWIMNYL</sequence>
<organism evidence="2 3">
    <name type="scientific">Nezara viridula</name>
    <name type="common">Southern green stink bug</name>
    <name type="synonym">Cimex viridulus</name>
    <dbReference type="NCBI Taxonomy" id="85310"/>
    <lineage>
        <taxon>Eukaryota</taxon>
        <taxon>Metazoa</taxon>
        <taxon>Ecdysozoa</taxon>
        <taxon>Arthropoda</taxon>
        <taxon>Hexapoda</taxon>
        <taxon>Insecta</taxon>
        <taxon>Pterygota</taxon>
        <taxon>Neoptera</taxon>
        <taxon>Paraneoptera</taxon>
        <taxon>Hemiptera</taxon>
        <taxon>Heteroptera</taxon>
        <taxon>Panheteroptera</taxon>
        <taxon>Pentatomomorpha</taxon>
        <taxon>Pentatomoidea</taxon>
        <taxon>Pentatomidae</taxon>
        <taxon>Pentatominae</taxon>
        <taxon>Nezara</taxon>
    </lineage>
</organism>
<protein>
    <submittedName>
        <fullName evidence="2">Uncharacterized protein</fullName>
    </submittedName>
</protein>
<dbReference type="Proteomes" id="UP001152798">
    <property type="component" value="Chromosome 4"/>
</dbReference>
<keyword evidence="3" id="KW-1185">Reference proteome</keyword>
<dbReference type="AlphaFoldDB" id="A0A9P0MMJ1"/>
<evidence type="ECO:0000256" key="1">
    <source>
        <dbReference type="SAM" id="Phobius"/>
    </source>
</evidence>
<keyword evidence="1" id="KW-0472">Membrane</keyword>